<geneLocation type="chloroplast" evidence="3"/>
<keyword evidence="3" id="KW-0934">Plastid</keyword>
<evidence type="ECO:0000256" key="2">
    <source>
        <dbReference type="SAM" id="SignalP"/>
    </source>
</evidence>
<name>A0A1Z1MQ48_KUECA</name>
<keyword evidence="1" id="KW-0812">Transmembrane</keyword>
<dbReference type="EMBL" id="MF101449">
    <property type="protein sequence ID" value="ARW67895.1"/>
    <property type="molecule type" value="Genomic_DNA"/>
</dbReference>
<protein>
    <submittedName>
        <fullName evidence="3">Preprotein-translocase subunit g</fullName>
    </submittedName>
</protein>
<evidence type="ECO:0000313" key="3">
    <source>
        <dbReference type="EMBL" id="ARW67895.1"/>
    </source>
</evidence>
<feature type="signal peptide" evidence="2">
    <location>
        <begin position="1"/>
        <end position="25"/>
    </location>
</feature>
<proteinExistence type="predicted"/>
<feature type="chain" id="PRO_5013187390" evidence="2">
    <location>
        <begin position="26"/>
        <end position="68"/>
    </location>
</feature>
<keyword evidence="2" id="KW-0732">Signal</keyword>
<keyword evidence="1" id="KW-1133">Transmembrane helix</keyword>
<gene>
    <name evidence="3" type="primary">secG</name>
</gene>
<accession>A0A1Z1MQ48</accession>
<reference evidence="3" key="1">
    <citation type="journal article" date="2017" name="J. Phycol.">
        <title>Analysis of chloroplast genomes and a supermatrix inform reclassification of the Rhodomelaceae (Rhodophyta).</title>
        <authorList>
            <person name="Diaz-Tapia P."/>
            <person name="Maggs C.A."/>
            <person name="West J.A."/>
            <person name="Verbruggen H."/>
        </authorList>
    </citation>
    <scope>NUCLEOTIDE SEQUENCE</scope>
    <source>
        <strain evidence="3">PD1540</strain>
    </source>
</reference>
<evidence type="ECO:0000256" key="1">
    <source>
        <dbReference type="SAM" id="Phobius"/>
    </source>
</evidence>
<dbReference type="RefSeq" id="YP_009398709.1">
    <property type="nucleotide sequence ID" value="NC_035293.1"/>
</dbReference>
<dbReference type="GeneID" id="33361282"/>
<dbReference type="AlphaFoldDB" id="A0A1Z1MQ48"/>
<feature type="transmembrane region" description="Helical" evidence="1">
    <location>
        <begin position="49"/>
        <end position="67"/>
    </location>
</feature>
<organism evidence="3">
    <name type="scientific">Kuetzingia canaliculata</name>
    <name type="common">Red alga</name>
    <name type="synonym">Rytiphlaea canaliculata</name>
    <dbReference type="NCBI Taxonomy" id="228262"/>
    <lineage>
        <taxon>Eukaryota</taxon>
        <taxon>Rhodophyta</taxon>
        <taxon>Florideophyceae</taxon>
        <taxon>Rhodymeniophycidae</taxon>
        <taxon>Ceramiales</taxon>
        <taxon>Rhodomelaceae</taxon>
        <taxon>Amansieae</taxon>
        <taxon>Kuetzingia</taxon>
    </lineage>
</organism>
<sequence length="68" mass="7815">MFKLLWYFFSFTTIVLILLSSSSSGSSNSLGNNKTVLNFAYSQLFIQRLIIFSILMFLILTIFSLVTY</sequence>
<keyword evidence="1" id="KW-0472">Membrane</keyword>
<keyword evidence="3" id="KW-0150">Chloroplast</keyword>